<dbReference type="STRING" id="366522.GCA_001548055_02477"/>
<name>A0A2D3WG40_9BACT</name>
<dbReference type="InterPro" id="IPR038483">
    <property type="entry name" value="YcfL-like_sf"/>
</dbReference>
<dbReference type="Gene3D" id="2.60.40.3230">
    <property type="match status" value="1"/>
</dbReference>
<proteinExistence type="predicted"/>
<keyword evidence="1" id="KW-0732">Signal</keyword>
<dbReference type="Pfam" id="PF07233">
    <property type="entry name" value="DUF1425"/>
    <property type="match status" value="1"/>
</dbReference>
<evidence type="ECO:0000256" key="1">
    <source>
        <dbReference type="SAM" id="SignalP"/>
    </source>
</evidence>
<evidence type="ECO:0000313" key="3">
    <source>
        <dbReference type="Proteomes" id="UP000231638"/>
    </source>
</evidence>
<dbReference type="Proteomes" id="UP000231638">
    <property type="component" value="Unassembled WGS sequence"/>
</dbReference>
<evidence type="ECO:0000313" key="2">
    <source>
        <dbReference type="EMBL" id="DAB36039.1"/>
    </source>
</evidence>
<comment type="caution">
    <text evidence="2">The sequence shown here is derived from an EMBL/GenBank/DDBJ whole genome shotgun (WGS) entry which is preliminary data.</text>
</comment>
<organism evidence="2 3">
    <name type="scientific">Sulfurospirillum cavolei</name>
    <dbReference type="NCBI Taxonomy" id="366522"/>
    <lineage>
        <taxon>Bacteria</taxon>
        <taxon>Pseudomonadati</taxon>
        <taxon>Campylobacterota</taxon>
        <taxon>Epsilonproteobacteria</taxon>
        <taxon>Campylobacterales</taxon>
        <taxon>Sulfurospirillaceae</taxon>
        <taxon>Sulfurospirillum</taxon>
    </lineage>
</organism>
<feature type="chain" id="PRO_5013602146" evidence="1">
    <location>
        <begin position="22"/>
        <end position="135"/>
    </location>
</feature>
<gene>
    <name evidence="2" type="ORF">CFH80_06950</name>
</gene>
<reference evidence="2 3" key="1">
    <citation type="journal article" date="2017" name="Front. Microbiol.">
        <title>Comparative Genomic Analysis of the Class Epsilonproteobacteria and Proposed Reclassification to Epsilonbacteraeota (phyl. nov.).</title>
        <authorList>
            <person name="Waite D.W."/>
            <person name="Vanwonterghem I."/>
            <person name="Rinke C."/>
            <person name="Parks D.H."/>
            <person name="Zhang Y."/>
            <person name="Takai K."/>
            <person name="Sievert S.M."/>
            <person name="Simon J."/>
            <person name="Campbell B.J."/>
            <person name="Hanson T.E."/>
            <person name="Woyke T."/>
            <person name="Klotz M.G."/>
            <person name="Hugenholtz P."/>
        </authorList>
    </citation>
    <scope>NUCLEOTIDE SEQUENCE [LARGE SCALE GENOMIC DNA]</scope>
    <source>
        <strain evidence="2">UBA11420</strain>
    </source>
</reference>
<dbReference type="InterPro" id="IPR010824">
    <property type="entry name" value="DUF1425"/>
</dbReference>
<dbReference type="EMBL" id="DLUG01000183">
    <property type="protein sequence ID" value="DAB36039.1"/>
    <property type="molecule type" value="Genomic_DNA"/>
</dbReference>
<feature type="signal peptide" evidence="1">
    <location>
        <begin position="1"/>
        <end position="21"/>
    </location>
</feature>
<dbReference type="RefSeq" id="WP_039672036.1">
    <property type="nucleotide sequence ID" value="NZ_AP014724.1"/>
</dbReference>
<sequence>MLNIKSLALSAIALLMLGGCANQNSQMQRDAVMERNKALSVDKVNYVDDMDVLVSDIKLFKENGFLKLMAEFINADNGEKRDFVYQVEWYDQYGQLKETTSWRPKTVIGNQKIKVVEAATIPSIVDYKLIISTKK</sequence>
<protein>
    <submittedName>
        <fullName evidence="2">DUF1425 domain-containing protein</fullName>
    </submittedName>
</protein>
<dbReference type="AlphaFoldDB" id="A0A2D3WG40"/>
<dbReference type="PROSITE" id="PS51257">
    <property type="entry name" value="PROKAR_LIPOPROTEIN"/>
    <property type="match status" value="1"/>
</dbReference>
<accession>A0A2D3WG40</accession>